<dbReference type="Proteomes" id="UP001341840">
    <property type="component" value="Unassembled WGS sequence"/>
</dbReference>
<gene>
    <name evidence="2" type="ORF">PIB30_046025</name>
</gene>
<feature type="domain" description="Aminotransferase-like plant mobile" evidence="1">
    <location>
        <begin position="27"/>
        <end position="123"/>
    </location>
</feature>
<organism evidence="2 3">
    <name type="scientific">Stylosanthes scabra</name>
    <dbReference type="NCBI Taxonomy" id="79078"/>
    <lineage>
        <taxon>Eukaryota</taxon>
        <taxon>Viridiplantae</taxon>
        <taxon>Streptophyta</taxon>
        <taxon>Embryophyta</taxon>
        <taxon>Tracheophyta</taxon>
        <taxon>Spermatophyta</taxon>
        <taxon>Magnoliopsida</taxon>
        <taxon>eudicotyledons</taxon>
        <taxon>Gunneridae</taxon>
        <taxon>Pentapetalae</taxon>
        <taxon>rosids</taxon>
        <taxon>fabids</taxon>
        <taxon>Fabales</taxon>
        <taxon>Fabaceae</taxon>
        <taxon>Papilionoideae</taxon>
        <taxon>50 kb inversion clade</taxon>
        <taxon>dalbergioids sensu lato</taxon>
        <taxon>Dalbergieae</taxon>
        <taxon>Pterocarpus clade</taxon>
        <taxon>Stylosanthes</taxon>
    </lineage>
</organism>
<proteinExistence type="predicted"/>
<dbReference type="EMBL" id="JASCZI010241940">
    <property type="protein sequence ID" value="MED6208531.1"/>
    <property type="molecule type" value="Genomic_DNA"/>
</dbReference>
<evidence type="ECO:0000259" key="1">
    <source>
        <dbReference type="Pfam" id="PF10536"/>
    </source>
</evidence>
<evidence type="ECO:0000313" key="2">
    <source>
        <dbReference type="EMBL" id="MED6208531.1"/>
    </source>
</evidence>
<dbReference type="Pfam" id="PF10536">
    <property type="entry name" value="PMD"/>
    <property type="match status" value="1"/>
</dbReference>
<keyword evidence="3" id="KW-1185">Reference proteome</keyword>
<evidence type="ECO:0000313" key="3">
    <source>
        <dbReference type="Proteomes" id="UP001341840"/>
    </source>
</evidence>
<sequence length="157" mass="18495">MHVWQKLDQMGPNAQLYRDIHIPVDLHEQKQLSSTVGPLLCFECVEWHSADRVRRHFGYGQLVPGVPKNLGEDHYIKPTRPQNKDCGSKHEDLVNMWSNEQHERVMTDPNPNVEPNENYSSWYLREYGIHMRLTDRAWQNEEDGEVPQEPPFKLAEH</sequence>
<dbReference type="InterPro" id="IPR019557">
    <property type="entry name" value="AminoTfrase-like_pln_mobile"/>
</dbReference>
<name>A0ABU6YF49_9FABA</name>
<comment type="caution">
    <text evidence="2">The sequence shown here is derived from an EMBL/GenBank/DDBJ whole genome shotgun (WGS) entry which is preliminary data.</text>
</comment>
<accession>A0ABU6YF49</accession>
<protein>
    <recommendedName>
        <fullName evidence="1">Aminotransferase-like plant mobile domain-containing protein</fullName>
    </recommendedName>
</protein>
<reference evidence="2 3" key="1">
    <citation type="journal article" date="2023" name="Plants (Basel)">
        <title>Bridging the Gap: Combining Genomics and Transcriptomics Approaches to Understand Stylosanthes scabra, an Orphan Legume from the Brazilian Caatinga.</title>
        <authorList>
            <person name="Ferreira-Neto J.R.C."/>
            <person name="da Silva M.D."/>
            <person name="Binneck E."/>
            <person name="de Melo N.F."/>
            <person name="da Silva R.H."/>
            <person name="de Melo A.L.T.M."/>
            <person name="Pandolfi V."/>
            <person name="Bustamante F.O."/>
            <person name="Brasileiro-Vidal A.C."/>
            <person name="Benko-Iseppon A.M."/>
        </authorList>
    </citation>
    <scope>NUCLEOTIDE SEQUENCE [LARGE SCALE GENOMIC DNA]</scope>
    <source>
        <tissue evidence="2">Leaves</tissue>
    </source>
</reference>